<evidence type="ECO:0000256" key="1">
    <source>
        <dbReference type="ARBA" id="ARBA00005502"/>
    </source>
</evidence>
<feature type="binding site" description="in other chain" evidence="9 12">
    <location>
        <position position="298"/>
    </location>
    <ligand>
        <name>K(+)</name>
        <dbReference type="ChEBI" id="CHEBI:29103"/>
        <note>ligand shared between two tetrameric partners</note>
    </ligand>
</feature>
<feature type="binding site" evidence="9">
    <location>
        <position position="247"/>
    </location>
    <ligand>
        <name>NAD(+)</name>
        <dbReference type="ChEBI" id="CHEBI:57540"/>
    </ligand>
</feature>
<evidence type="ECO:0000313" key="16">
    <source>
        <dbReference type="EMBL" id="AQQ09588.1"/>
    </source>
</evidence>
<evidence type="ECO:0000259" key="15">
    <source>
        <dbReference type="PROSITE" id="PS51371"/>
    </source>
</evidence>
<comment type="activity regulation">
    <text evidence="9">Mycophenolic acid (MPA) is a non-competitive inhibitor that prevents formation of the closed enzyme conformation by binding to the same site as the amobile flap. In contrast, mizoribine monophosphate (MZP) is a competitive inhibitor that induces the closed conformation. MPA is a potent inhibitor of mammalian IMPDHs but a poor inhibitor of the bacterial enzymes. MZP is a more potent inhibitor of bacterial IMPDH.</text>
</comment>
<sequence>MDNEHKIAGLGITFDDVLLVPQQSEIIPSEAEISTRLTRNIRINIPIVSAAMDTVTESALAIALAQEGGIGIIHKNLTVKAQKREVEKVKRSENGVILDPITLSPSDRVLKAKELMDEHHISGVPVVVEDKKLVGILTSRDMKFLEDYNVKVEQIMTRSNLVTSSSDTNLEQAKDILQRHKVEKLLLVDGDRLTGLITMRDIERVTQFPMAAKDDKGRLRAGASIGVHDYNRAQALIDADVDVLVVDTAHGHSKNVIETVKELKKSCEIDVIAGNVGTKEAAKALIDAGADAVKVGIGPGAICTTRVVSGVGVPQITAIMQAVEYADKADVPVIADGGIKLSGDISKAIAAGASSVMLGSILAGLAESPGQLIIYKGRQFKEYRGMGSLGAMVLGSADRYGQKAEESKNKLVPEGVEGRVPYRGHLSDYIYQLVGGLRSGMGYCGAEDIEQLRTKARFLQVTAASIAESHPHDIHITKESPNYTDTL</sequence>
<evidence type="ECO:0000256" key="12">
    <source>
        <dbReference type="PIRSR" id="PIRSR000130-4"/>
    </source>
</evidence>
<dbReference type="InterPro" id="IPR005990">
    <property type="entry name" value="IMP_DH"/>
</dbReference>
<evidence type="ECO:0000256" key="2">
    <source>
        <dbReference type="ARBA" id="ARBA00011881"/>
    </source>
</evidence>
<dbReference type="InterPro" id="IPR001093">
    <property type="entry name" value="IMP_DH_GMPRt"/>
</dbReference>
<dbReference type="Pfam" id="PF00571">
    <property type="entry name" value="CBS"/>
    <property type="match status" value="2"/>
</dbReference>
<feature type="binding site" evidence="9">
    <location>
        <position position="470"/>
    </location>
    <ligand>
        <name>K(+)</name>
        <dbReference type="ChEBI" id="CHEBI:29103"/>
        <note>ligand shared between two tetrameric partners</note>
    </ligand>
</feature>
<dbReference type="KEGG" id="pbu:L21SP3_01394"/>
<keyword evidence="17" id="KW-1185">Reference proteome</keyword>
<comment type="cofactor">
    <cofactor evidence="9">
        <name>K(+)</name>
        <dbReference type="ChEBI" id="CHEBI:29103"/>
    </cofactor>
</comment>
<keyword evidence="9" id="KW-0658">Purine biosynthesis</keyword>
<keyword evidence="6 9" id="KW-0630">Potassium</keyword>
<comment type="caution">
    <text evidence="9">Lacks conserved residue(s) required for the propagation of feature annotation.</text>
</comment>
<dbReference type="FunFam" id="3.20.20.70:FF:000003">
    <property type="entry name" value="GMP reductase"/>
    <property type="match status" value="1"/>
</dbReference>
<name>A0A1Q2HQ81_9BACT</name>
<dbReference type="GO" id="GO:0006177">
    <property type="term" value="P:GMP biosynthetic process"/>
    <property type="evidence" value="ECO:0007669"/>
    <property type="project" value="UniProtKB-UniRule"/>
</dbReference>
<feature type="binding site" evidence="9 11">
    <location>
        <begin position="296"/>
        <end position="298"/>
    </location>
    <ligand>
        <name>NAD(+)</name>
        <dbReference type="ChEBI" id="CHEBI:57540"/>
    </ligand>
</feature>
<dbReference type="PANTHER" id="PTHR11911:SF111">
    <property type="entry name" value="INOSINE-5'-MONOPHOSPHATE DEHYDROGENASE"/>
    <property type="match status" value="1"/>
</dbReference>
<evidence type="ECO:0000256" key="9">
    <source>
        <dbReference type="HAMAP-Rule" id="MF_01964"/>
    </source>
</evidence>
<dbReference type="GO" id="GO:0003938">
    <property type="term" value="F:IMP dehydrogenase activity"/>
    <property type="evidence" value="ECO:0007669"/>
    <property type="project" value="UniProtKB-UniRule"/>
</dbReference>
<dbReference type="GO" id="GO:0006183">
    <property type="term" value="P:GTP biosynthetic process"/>
    <property type="evidence" value="ECO:0007669"/>
    <property type="project" value="TreeGrafter"/>
</dbReference>
<keyword evidence="8 13" id="KW-0129">CBS domain</keyword>
<evidence type="ECO:0000313" key="17">
    <source>
        <dbReference type="Proteomes" id="UP000188273"/>
    </source>
</evidence>
<dbReference type="EMBL" id="CP019633">
    <property type="protein sequence ID" value="AQQ09588.1"/>
    <property type="molecule type" value="Genomic_DNA"/>
</dbReference>
<dbReference type="PIRSF" id="PIRSF000130">
    <property type="entry name" value="IMPDH"/>
    <property type="match status" value="1"/>
</dbReference>
<dbReference type="RefSeq" id="WP_077540172.1">
    <property type="nucleotide sequence ID" value="NZ_CP019633.1"/>
</dbReference>
<dbReference type="HAMAP" id="MF_01964">
    <property type="entry name" value="IMPDH"/>
    <property type="match status" value="1"/>
</dbReference>
<evidence type="ECO:0000256" key="6">
    <source>
        <dbReference type="ARBA" id="ARBA00022958"/>
    </source>
</evidence>
<dbReference type="Proteomes" id="UP000188273">
    <property type="component" value="Chromosome"/>
</dbReference>
<dbReference type="SUPFAM" id="SSF54631">
    <property type="entry name" value="CBS-domain pair"/>
    <property type="match status" value="1"/>
</dbReference>
<dbReference type="SUPFAM" id="SSF51412">
    <property type="entry name" value="Inosine monophosphate dehydrogenase (IMPDH)"/>
    <property type="match status" value="1"/>
</dbReference>
<dbReference type="EC" id="1.1.1.205" evidence="9"/>
<protein>
    <recommendedName>
        <fullName evidence="9">Inosine-5'-monophosphate dehydrogenase</fullName>
        <shortName evidence="9">IMP dehydrogenase</shortName>
        <shortName evidence="9">IMPD</shortName>
        <shortName evidence="9">IMPDH</shortName>
        <ecNumber evidence="9">1.1.1.205</ecNumber>
    </recommendedName>
</protein>
<feature type="binding site" evidence="9">
    <location>
        <position position="414"/>
    </location>
    <ligand>
        <name>IMP</name>
        <dbReference type="ChEBI" id="CHEBI:58053"/>
    </ligand>
</feature>
<organism evidence="16 17">
    <name type="scientific">Sedimentisphaera cyanobacteriorum</name>
    <dbReference type="NCBI Taxonomy" id="1940790"/>
    <lineage>
        <taxon>Bacteria</taxon>
        <taxon>Pseudomonadati</taxon>
        <taxon>Planctomycetota</taxon>
        <taxon>Phycisphaerae</taxon>
        <taxon>Sedimentisphaerales</taxon>
        <taxon>Sedimentisphaeraceae</taxon>
        <taxon>Sedimentisphaera</taxon>
    </lineage>
</organism>
<feature type="binding site" description="in other chain" evidence="9 12">
    <location>
        <position position="300"/>
    </location>
    <ligand>
        <name>K(+)</name>
        <dbReference type="ChEBI" id="CHEBI:29103"/>
        <note>ligand shared between two tetrameric partners</note>
    </ligand>
</feature>
<comment type="pathway">
    <text evidence="9">Purine metabolism; XMP biosynthesis via de novo pathway; XMP from IMP: step 1/1.</text>
</comment>
<comment type="subunit">
    <text evidence="2 9">Homotetramer.</text>
</comment>
<proteinExistence type="inferred from homology"/>
<dbReference type="GO" id="GO:0000166">
    <property type="term" value="F:nucleotide binding"/>
    <property type="evidence" value="ECO:0007669"/>
    <property type="project" value="UniProtKB-UniRule"/>
</dbReference>
<evidence type="ECO:0000256" key="5">
    <source>
        <dbReference type="ARBA" id="ARBA00022749"/>
    </source>
</evidence>
<evidence type="ECO:0000256" key="13">
    <source>
        <dbReference type="PROSITE-ProRule" id="PRU00703"/>
    </source>
</evidence>
<dbReference type="GO" id="GO:0046872">
    <property type="term" value="F:metal ion binding"/>
    <property type="evidence" value="ECO:0007669"/>
    <property type="project" value="UniProtKB-UniRule"/>
</dbReference>
<evidence type="ECO:0000256" key="10">
    <source>
        <dbReference type="PIRSR" id="PIRSR000130-1"/>
    </source>
</evidence>
<dbReference type="PANTHER" id="PTHR11911">
    <property type="entry name" value="INOSINE-5-MONOPHOSPHATE DEHYDROGENASE RELATED"/>
    <property type="match status" value="1"/>
</dbReference>
<feature type="active site" description="Thioimidate intermediate" evidence="9 10">
    <location>
        <position position="303"/>
    </location>
</feature>
<comment type="catalytic activity">
    <reaction evidence="9">
        <text>IMP + NAD(+) + H2O = XMP + NADH + H(+)</text>
        <dbReference type="Rhea" id="RHEA:11708"/>
        <dbReference type="ChEBI" id="CHEBI:15377"/>
        <dbReference type="ChEBI" id="CHEBI:15378"/>
        <dbReference type="ChEBI" id="CHEBI:57464"/>
        <dbReference type="ChEBI" id="CHEBI:57540"/>
        <dbReference type="ChEBI" id="CHEBI:57945"/>
        <dbReference type="ChEBI" id="CHEBI:58053"/>
        <dbReference type="EC" id="1.1.1.205"/>
    </reaction>
</comment>
<feature type="binding site" evidence="9">
    <location>
        <begin position="359"/>
        <end position="360"/>
    </location>
    <ligand>
        <name>IMP</name>
        <dbReference type="ChEBI" id="CHEBI:58053"/>
    </ligand>
</feature>
<accession>A0A1Q2HQ81</accession>
<dbReference type="SMART" id="SM01240">
    <property type="entry name" value="IMPDH"/>
    <property type="match status" value="1"/>
</dbReference>
<keyword evidence="3 9" id="KW-0479">Metal-binding</keyword>
<dbReference type="SMART" id="SM00116">
    <property type="entry name" value="CBS"/>
    <property type="match status" value="2"/>
</dbReference>
<dbReference type="InterPro" id="IPR013785">
    <property type="entry name" value="Aldolase_TIM"/>
</dbReference>
<feature type="domain" description="CBS" evidence="15">
    <location>
        <begin position="156"/>
        <end position="212"/>
    </location>
</feature>
<dbReference type="OrthoDB" id="9805398at2"/>
<feature type="binding site" description="in other chain" evidence="9 12">
    <location>
        <position position="303"/>
    </location>
    <ligand>
        <name>K(+)</name>
        <dbReference type="ChEBI" id="CHEBI:29103"/>
        <note>ligand shared between two tetrameric partners</note>
    </ligand>
</feature>
<feature type="binding site" evidence="9">
    <location>
        <begin position="336"/>
        <end position="338"/>
    </location>
    <ligand>
        <name>IMP</name>
        <dbReference type="ChEBI" id="CHEBI:58053"/>
    </ligand>
</feature>
<evidence type="ECO:0000256" key="14">
    <source>
        <dbReference type="RuleBase" id="RU003927"/>
    </source>
</evidence>
<keyword evidence="9 11" id="KW-0520">NAD</keyword>
<feature type="binding site" evidence="9">
    <location>
        <position position="468"/>
    </location>
    <ligand>
        <name>K(+)</name>
        <dbReference type="ChEBI" id="CHEBI:29103"/>
        <note>ligand shared between two tetrameric partners</note>
    </ligand>
</feature>
<comment type="function">
    <text evidence="9">Catalyzes the conversion of inosine 5'-phosphate (IMP) to xanthosine 5'-phosphate (XMP), the first committed and rate-limiting step in the de novo synthesis of guanine nucleotides, and therefore plays an important role in the regulation of cell growth.</text>
</comment>
<dbReference type="NCBIfam" id="TIGR01302">
    <property type="entry name" value="IMP_dehydrog"/>
    <property type="match status" value="1"/>
</dbReference>
<feature type="binding site" evidence="9">
    <location>
        <begin position="383"/>
        <end position="387"/>
    </location>
    <ligand>
        <name>IMP</name>
        <dbReference type="ChEBI" id="CHEBI:58053"/>
    </ligand>
</feature>
<dbReference type="PROSITE" id="PS51371">
    <property type="entry name" value="CBS"/>
    <property type="match status" value="2"/>
</dbReference>
<dbReference type="CDD" id="cd04601">
    <property type="entry name" value="CBS_pair_IMPDH"/>
    <property type="match status" value="1"/>
</dbReference>
<dbReference type="UniPathway" id="UPA00601">
    <property type="reaction ID" value="UER00295"/>
</dbReference>
<dbReference type="InterPro" id="IPR046342">
    <property type="entry name" value="CBS_dom_sf"/>
</dbReference>
<evidence type="ECO:0000256" key="4">
    <source>
        <dbReference type="ARBA" id="ARBA00022737"/>
    </source>
</evidence>
<dbReference type="Pfam" id="PF00478">
    <property type="entry name" value="IMPDH"/>
    <property type="match status" value="1"/>
</dbReference>
<dbReference type="STRING" id="1940790.L21SP3_01394"/>
<dbReference type="Gene3D" id="3.20.20.70">
    <property type="entry name" value="Aldolase class I"/>
    <property type="match status" value="1"/>
</dbReference>
<keyword evidence="5 9" id="KW-0332">GMP biosynthesis</keyword>
<keyword evidence="7 9" id="KW-0560">Oxidoreductase</keyword>
<feature type="active site" description="Proton acceptor" evidence="9 10">
    <location>
        <position position="399"/>
    </location>
</feature>
<comment type="similarity">
    <text evidence="1 9 14">Belongs to the IMPDH/GMPR family.</text>
</comment>
<gene>
    <name evidence="9 16" type="primary">guaB</name>
    <name evidence="16" type="ORF">L21SP3_01394</name>
</gene>
<dbReference type="CDD" id="cd00381">
    <property type="entry name" value="IMPDH"/>
    <property type="match status" value="1"/>
</dbReference>
<dbReference type="InterPro" id="IPR000644">
    <property type="entry name" value="CBS_dom"/>
</dbReference>
<keyword evidence="4" id="KW-0677">Repeat</keyword>
<reference evidence="17" key="1">
    <citation type="submission" date="2017-02" db="EMBL/GenBank/DDBJ databases">
        <title>Comparative genomics and description of representatives of a novel lineage of planctomycetes thriving in anoxic sediments.</title>
        <authorList>
            <person name="Spring S."/>
            <person name="Bunk B."/>
            <person name="Sproer C."/>
            <person name="Klenk H.-P."/>
        </authorList>
    </citation>
    <scope>NUCLEOTIDE SEQUENCE [LARGE SCALE GENOMIC DNA]</scope>
    <source>
        <strain evidence="17">L21-RPul-D3</strain>
    </source>
</reference>
<feature type="binding site" evidence="9">
    <location>
        <position position="469"/>
    </location>
    <ligand>
        <name>K(+)</name>
        <dbReference type="ChEBI" id="CHEBI:29103"/>
        <note>ligand shared between two tetrameric partners</note>
    </ligand>
</feature>
<evidence type="ECO:0000256" key="7">
    <source>
        <dbReference type="ARBA" id="ARBA00023002"/>
    </source>
</evidence>
<evidence type="ECO:0000256" key="3">
    <source>
        <dbReference type="ARBA" id="ARBA00022723"/>
    </source>
</evidence>
<evidence type="ECO:0000256" key="8">
    <source>
        <dbReference type="ARBA" id="ARBA00023122"/>
    </source>
</evidence>
<dbReference type="AlphaFoldDB" id="A0A1Q2HQ81"/>
<feature type="domain" description="CBS" evidence="15">
    <location>
        <begin position="96"/>
        <end position="152"/>
    </location>
</feature>
<evidence type="ECO:0000256" key="11">
    <source>
        <dbReference type="PIRSR" id="PIRSR000130-3"/>
    </source>
</evidence>
<feature type="binding site" evidence="11">
    <location>
        <begin position="247"/>
        <end position="249"/>
    </location>
    <ligand>
        <name>NAD(+)</name>
        <dbReference type="ChEBI" id="CHEBI:57540"/>
    </ligand>
</feature>